<dbReference type="Proteomes" id="UP000007241">
    <property type="component" value="Unassembled WGS sequence"/>
</dbReference>
<feature type="domain" description="CBS" evidence="11">
    <location>
        <begin position="1063"/>
        <end position="1119"/>
    </location>
</feature>
<dbReference type="InParanoid" id="F4P162"/>
<keyword evidence="5 9" id="KW-0406">Ion transport</keyword>
<feature type="transmembrane region" description="Helical" evidence="9">
    <location>
        <begin position="872"/>
        <end position="889"/>
    </location>
</feature>
<evidence type="ECO:0000256" key="5">
    <source>
        <dbReference type="ARBA" id="ARBA00023065"/>
    </source>
</evidence>
<dbReference type="OMA" id="FAECRPG"/>
<dbReference type="InterPro" id="IPR046342">
    <property type="entry name" value="CBS_dom_sf"/>
</dbReference>
<evidence type="ECO:0000256" key="9">
    <source>
        <dbReference type="RuleBase" id="RU361221"/>
    </source>
</evidence>
<feature type="compositionally biased region" description="Low complexity" evidence="10">
    <location>
        <begin position="91"/>
        <end position="102"/>
    </location>
</feature>
<dbReference type="RefSeq" id="XP_006678779.1">
    <property type="nucleotide sequence ID" value="XM_006678716.1"/>
</dbReference>
<evidence type="ECO:0000256" key="6">
    <source>
        <dbReference type="ARBA" id="ARBA00023136"/>
    </source>
</evidence>
<evidence type="ECO:0000256" key="8">
    <source>
        <dbReference type="PROSITE-ProRule" id="PRU00703"/>
    </source>
</evidence>
<comment type="similarity">
    <text evidence="9">Belongs to the chloride channel (TC 2.A.49) family.</text>
</comment>
<dbReference type="CDD" id="cd03684">
    <property type="entry name" value="ClC_3_like"/>
    <property type="match status" value="1"/>
</dbReference>
<organism evidence="12 13">
    <name type="scientific">Batrachochytrium dendrobatidis (strain JAM81 / FGSC 10211)</name>
    <name type="common">Frog chytrid fungus</name>
    <dbReference type="NCBI Taxonomy" id="684364"/>
    <lineage>
        <taxon>Eukaryota</taxon>
        <taxon>Fungi</taxon>
        <taxon>Fungi incertae sedis</taxon>
        <taxon>Chytridiomycota</taxon>
        <taxon>Chytridiomycota incertae sedis</taxon>
        <taxon>Chytridiomycetes</taxon>
        <taxon>Rhizophydiales</taxon>
        <taxon>Rhizophydiales incertae sedis</taxon>
        <taxon>Batrachochytrium</taxon>
    </lineage>
</organism>
<feature type="transmembrane region" description="Helical" evidence="9">
    <location>
        <begin position="840"/>
        <end position="866"/>
    </location>
</feature>
<keyword evidence="7 9" id="KW-0868">Chloride</keyword>
<keyword evidence="4 9" id="KW-1133">Transmembrane helix</keyword>
<dbReference type="Pfam" id="PF00571">
    <property type="entry name" value="CBS"/>
    <property type="match status" value="1"/>
</dbReference>
<dbReference type="SUPFAM" id="SSF54631">
    <property type="entry name" value="CBS-domain pair"/>
    <property type="match status" value="1"/>
</dbReference>
<feature type="region of interest" description="Disordered" evidence="10">
    <location>
        <begin position="1"/>
        <end position="106"/>
    </location>
</feature>
<dbReference type="InterPro" id="IPR000644">
    <property type="entry name" value="CBS_dom"/>
</dbReference>
<protein>
    <recommendedName>
        <fullName evidence="9">Chloride channel protein</fullName>
    </recommendedName>
</protein>
<evidence type="ECO:0000259" key="11">
    <source>
        <dbReference type="PROSITE" id="PS51371"/>
    </source>
</evidence>
<feature type="transmembrane region" description="Helical" evidence="9">
    <location>
        <begin position="600"/>
        <end position="624"/>
    </location>
</feature>
<dbReference type="GO" id="GO:0005886">
    <property type="term" value="C:plasma membrane"/>
    <property type="evidence" value="ECO:0000318"/>
    <property type="project" value="GO_Central"/>
</dbReference>
<evidence type="ECO:0000313" key="12">
    <source>
        <dbReference type="EMBL" id="EGF80995.1"/>
    </source>
</evidence>
<sequence>MLERERNTLKKEAAKPLQALKQKWPFKLFKDRKNRRNRQSSHSYTDHPVNGLDSNTASDSLDQSMDDDESDENDAECPSDAFSQSRKTQESPSQQPAASSSSNSFVEIRPIQSTIENETKKSPLGASKSRVAFNINTPGRNSPDLNGVTLSHSPEQIVANSYDDTDEQESETSLLLPKSLASTPASSPQRQARLKLLRNKRSYPVASANRHSWSPLAFASTSFGRNSQSSSLTASPLSDTVHSRLQHPDLNGSSPLNHEFLHRRSWAGGDVQPMDTTVGLPGIFGHHRPKWMRLPHQRTGVYDEVGDATNSGMRVWYDDYTTIDWIHDHVKERVRMRGLRSKKSVSGRMAKRVASGAVASLVDVSYSWLNDLRYGFCTTGFFYRRNICCSRDAPNCTDWKAWPEYFLQFQNLPESTNSYLVAYSMYVALAVVFAGISSMIVMQSATSPVDPDIISRDAQEAVSQPTSTTSITANHSGVSVALNANQLENSSSHSTPVLTQSTARLEYMLDLNEKPVRRVLFHAAGSGVPEVKIILGGFVIRGYLGVRTLVLKTLGIVFSIASGLVVGVQGPLVHISCALGNVFSRLFAKYAKNEGKRRELMSAACAAGVSVAFGAPIGGVLFSLEEVSYYFPLKTMWRSFYCALVAAVTLKLINPLGTGKLVMFQVSYNKEWHPIELIPFLILGIFGGLFGTVFIKATTYLAKFRAATSIPRHPVLEVLIIALATNAISYTMPFTRIGNGELVAFLFSECDSDTKTRNFLCHSDYPAIMLSLFFALVTKLVLMIFTFGIKVPAGLFVPSMVVGACAGRILGVFGLYVQAMYPTSWVFSFCQGREECITPGLYAMVGAAAAISGVTRMTVSLTIIMFELTGGLTYVLPLMVSIMVAKWVGDAFGSESIYDVIIKRSGYPYLNHKRTLVSDPASARDIMVRGGDRLFVGKVYDVEDVETKLAKLEQTYASKDGGLPVVKDNEMLLGYISQTELEHALIMVKNAPQSPQKLVFQNLAIQSFTEQSIDAPTTPVLQQPLDFDMDGSVSQATLAADNANHSDPESGSNATPVDVSQWVDQTPLSVSELSSIELVVELFIKLGVRTLCVVSEGKFVGLIHKKRLLIFLSNKEAQRAAAGNSGQH</sequence>
<evidence type="ECO:0000256" key="10">
    <source>
        <dbReference type="SAM" id="MobiDB-lite"/>
    </source>
</evidence>
<keyword evidence="13" id="KW-1185">Reference proteome</keyword>
<dbReference type="HOGENOM" id="CLU_003181_2_0_1"/>
<evidence type="ECO:0000256" key="3">
    <source>
        <dbReference type="ARBA" id="ARBA00022692"/>
    </source>
</evidence>
<dbReference type="SUPFAM" id="SSF81340">
    <property type="entry name" value="Clc chloride channel"/>
    <property type="match status" value="1"/>
</dbReference>
<dbReference type="AlphaFoldDB" id="F4P162"/>
<dbReference type="EMBL" id="GL882883">
    <property type="protein sequence ID" value="EGF80995.1"/>
    <property type="molecule type" value="Genomic_DNA"/>
</dbReference>
<name>F4P162_BATDJ</name>
<feature type="transmembrane region" description="Helical" evidence="9">
    <location>
        <begin position="420"/>
        <end position="441"/>
    </location>
</feature>
<feature type="transmembrane region" description="Helical" evidence="9">
    <location>
        <begin position="675"/>
        <end position="695"/>
    </location>
</feature>
<feature type="transmembrane region" description="Helical" evidence="9">
    <location>
        <begin position="767"/>
        <end position="789"/>
    </location>
</feature>
<evidence type="ECO:0000256" key="1">
    <source>
        <dbReference type="ARBA" id="ARBA00004141"/>
    </source>
</evidence>
<feature type="region of interest" description="Disordered" evidence="10">
    <location>
        <begin position="161"/>
        <end position="191"/>
    </location>
</feature>
<gene>
    <name evidence="12" type="ORF">BATDEDRAFT_88198</name>
</gene>
<feature type="compositionally biased region" description="Basic residues" evidence="10">
    <location>
        <begin position="30"/>
        <end position="39"/>
    </location>
</feature>
<dbReference type="PANTHER" id="PTHR45711">
    <property type="entry name" value="CHLORIDE CHANNEL PROTEIN"/>
    <property type="match status" value="1"/>
</dbReference>
<dbReference type="Gene3D" id="3.10.580.10">
    <property type="entry name" value="CBS-domain"/>
    <property type="match status" value="1"/>
</dbReference>
<dbReference type="Gene3D" id="1.10.3080.10">
    <property type="entry name" value="Clc chloride channel"/>
    <property type="match status" value="1"/>
</dbReference>
<dbReference type="OrthoDB" id="431497at2759"/>
<evidence type="ECO:0000256" key="2">
    <source>
        <dbReference type="ARBA" id="ARBA00022448"/>
    </source>
</evidence>
<feature type="transmembrane region" description="Helical" evidence="9">
    <location>
        <begin position="715"/>
        <end position="732"/>
    </location>
</feature>
<dbReference type="GO" id="GO:0005247">
    <property type="term" value="F:voltage-gated chloride channel activity"/>
    <property type="evidence" value="ECO:0000318"/>
    <property type="project" value="GO_Central"/>
</dbReference>
<feature type="compositionally biased region" description="Polar residues" evidence="10">
    <location>
        <begin position="52"/>
        <end position="63"/>
    </location>
</feature>
<dbReference type="InterPro" id="IPR001807">
    <property type="entry name" value="ClC"/>
</dbReference>
<evidence type="ECO:0000256" key="7">
    <source>
        <dbReference type="ARBA" id="ARBA00023214"/>
    </source>
</evidence>
<dbReference type="PROSITE" id="PS51371">
    <property type="entry name" value="CBS"/>
    <property type="match status" value="1"/>
</dbReference>
<dbReference type="PRINTS" id="PR00762">
    <property type="entry name" value="CLCHANNEL"/>
</dbReference>
<evidence type="ECO:0000256" key="4">
    <source>
        <dbReference type="ARBA" id="ARBA00022989"/>
    </source>
</evidence>
<feature type="transmembrane region" description="Helical" evidence="9">
    <location>
        <begin position="636"/>
        <end position="654"/>
    </location>
</feature>
<dbReference type="GeneID" id="18243059"/>
<reference evidence="12 13" key="1">
    <citation type="submission" date="2009-12" db="EMBL/GenBank/DDBJ databases">
        <title>The draft genome of Batrachochytrium dendrobatidis.</title>
        <authorList>
            <consortium name="US DOE Joint Genome Institute (JGI-PGF)"/>
            <person name="Kuo A."/>
            <person name="Salamov A."/>
            <person name="Schmutz J."/>
            <person name="Lucas S."/>
            <person name="Pitluck S."/>
            <person name="Rosenblum E."/>
            <person name="Stajich J."/>
            <person name="Eisen M."/>
            <person name="Grigoriev I.V."/>
        </authorList>
    </citation>
    <scope>NUCLEOTIDE SEQUENCE [LARGE SCALE GENOMIC DNA]</scope>
    <source>
        <strain evidence="13">JAM81 / FGSC 10211</strain>
    </source>
</reference>
<feature type="compositionally biased region" description="Basic and acidic residues" evidence="10">
    <location>
        <begin position="1"/>
        <end position="14"/>
    </location>
</feature>
<keyword evidence="3 9" id="KW-0812">Transmembrane</keyword>
<dbReference type="PANTHER" id="PTHR45711:SF6">
    <property type="entry name" value="CHLORIDE CHANNEL PROTEIN"/>
    <property type="match status" value="1"/>
</dbReference>
<dbReference type="InterPro" id="IPR014743">
    <property type="entry name" value="Cl-channel_core"/>
</dbReference>
<dbReference type="GO" id="GO:0005794">
    <property type="term" value="C:Golgi apparatus"/>
    <property type="evidence" value="ECO:0000318"/>
    <property type="project" value="GO_Central"/>
</dbReference>
<keyword evidence="6 9" id="KW-0472">Membrane</keyword>
<accession>F4P162</accession>
<keyword evidence="2 9" id="KW-0813">Transport</keyword>
<proteinExistence type="inferred from homology"/>
<dbReference type="FunCoup" id="F4P162">
    <property type="interactions" value="217"/>
</dbReference>
<dbReference type="SMART" id="SM00116">
    <property type="entry name" value="CBS"/>
    <property type="match status" value="2"/>
</dbReference>
<dbReference type="STRING" id="684364.F4P162"/>
<evidence type="ECO:0000313" key="13">
    <source>
        <dbReference type="Proteomes" id="UP000007241"/>
    </source>
</evidence>
<feature type="transmembrane region" description="Helical" evidence="9">
    <location>
        <begin position="549"/>
        <end position="566"/>
    </location>
</feature>
<keyword evidence="8" id="KW-0129">CBS domain</keyword>
<dbReference type="Pfam" id="PF00654">
    <property type="entry name" value="Voltage_CLC"/>
    <property type="match status" value="1"/>
</dbReference>
<comment type="subcellular location">
    <subcellularLocation>
        <location evidence="1 9">Membrane</location>
        <topology evidence="1 9">Multi-pass membrane protein</topology>
    </subcellularLocation>
</comment>
<feature type="compositionally biased region" description="Polar residues" evidence="10">
    <location>
        <begin position="180"/>
        <end position="190"/>
    </location>
</feature>
<feature type="transmembrane region" description="Helical" evidence="9">
    <location>
        <begin position="795"/>
        <end position="819"/>
    </location>
</feature>
<dbReference type="GO" id="GO:0005769">
    <property type="term" value="C:early endosome"/>
    <property type="evidence" value="ECO:0000318"/>
    <property type="project" value="GO_Central"/>
</dbReference>
<feature type="compositionally biased region" description="Acidic residues" evidence="10">
    <location>
        <begin position="64"/>
        <end position="77"/>
    </location>
</feature>